<feature type="compositionally biased region" description="Polar residues" evidence="1">
    <location>
        <begin position="1571"/>
        <end position="1580"/>
    </location>
</feature>
<dbReference type="GO" id="GO:0005096">
    <property type="term" value="F:GTPase activator activity"/>
    <property type="evidence" value="ECO:0007669"/>
    <property type="project" value="TreeGrafter"/>
</dbReference>
<dbReference type="InterPro" id="IPR000195">
    <property type="entry name" value="Rab-GAP-TBC_dom"/>
</dbReference>
<dbReference type="SMART" id="SM00164">
    <property type="entry name" value="TBC"/>
    <property type="match status" value="1"/>
</dbReference>
<feature type="compositionally biased region" description="Basic and acidic residues" evidence="1">
    <location>
        <begin position="1127"/>
        <end position="1136"/>
    </location>
</feature>
<feature type="region of interest" description="Disordered" evidence="1">
    <location>
        <begin position="1330"/>
        <end position="1350"/>
    </location>
</feature>
<feature type="compositionally biased region" description="Polar residues" evidence="1">
    <location>
        <begin position="459"/>
        <end position="469"/>
    </location>
</feature>
<feature type="compositionally biased region" description="Polar residues" evidence="1">
    <location>
        <begin position="168"/>
        <end position="180"/>
    </location>
</feature>
<feature type="compositionally biased region" description="Low complexity" evidence="1">
    <location>
        <begin position="558"/>
        <end position="594"/>
    </location>
</feature>
<dbReference type="Proteomes" id="UP000683000">
    <property type="component" value="Unassembled WGS sequence"/>
</dbReference>
<feature type="compositionally biased region" description="Polar residues" evidence="1">
    <location>
        <begin position="1006"/>
        <end position="1015"/>
    </location>
</feature>
<dbReference type="EMBL" id="JAGFBS010000047">
    <property type="protein sequence ID" value="KAG6370586.1"/>
    <property type="molecule type" value="Genomic_DNA"/>
</dbReference>
<accession>A0A8I2YEW6</accession>
<dbReference type="SUPFAM" id="SSF47923">
    <property type="entry name" value="Ypt/Rab-GAP domain of gyp1p"/>
    <property type="match status" value="2"/>
</dbReference>
<feature type="compositionally biased region" description="Polar residues" evidence="1">
    <location>
        <begin position="124"/>
        <end position="160"/>
    </location>
</feature>
<dbReference type="InterPro" id="IPR050302">
    <property type="entry name" value="Rab_GAP_TBC_domain"/>
</dbReference>
<feature type="compositionally biased region" description="Polar residues" evidence="1">
    <location>
        <begin position="726"/>
        <end position="738"/>
    </location>
</feature>
<feature type="compositionally biased region" description="Basic and acidic residues" evidence="1">
    <location>
        <begin position="595"/>
        <end position="615"/>
    </location>
</feature>
<dbReference type="GO" id="GO:0031267">
    <property type="term" value="F:small GTPase binding"/>
    <property type="evidence" value="ECO:0007669"/>
    <property type="project" value="TreeGrafter"/>
</dbReference>
<feature type="region of interest" description="Disordered" evidence="1">
    <location>
        <begin position="83"/>
        <end position="200"/>
    </location>
</feature>
<feature type="region of interest" description="Disordered" evidence="1">
    <location>
        <begin position="637"/>
        <end position="783"/>
    </location>
</feature>
<organism evidence="3 4">
    <name type="scientific">Boletus reticuloceps</name>
    <dbReference type="NCBI Taxonomy" id="495285"/>
    <lineage>
        <taxon>Eukaryota</taxon>
        <taxon>Fungi</taxon>
        <taxon>Dikarya</taxon>
        <taxon>Basidiomycota</taxon>
        <taxon>Agaricomycotina</taxon>
        <taxon>Agaricomycetes</taxon>
        <taxon>Agaricomycetidae</taxon>
        <taxon>Boletales</taxon>
        <taxon>Boletineae</taxon>
        <taxon>Boletaceae</taxon>
        <taxon>Boletoideae</taxon>
        <taxon>Boletus</taxon>
    </lineage>
</organism>
<comment type="caution">
    <text evidence="3">The sequence shown here is derived from an EMBL/GenBank/DDBJ whole genome shotgun (WGS) entry which is preliminary data.</text>
</comment>
<proteinExistence type="predicted"/>
<feature type="compositionally biased region" description="Pro residues" evidence="1">
    <location>
        <begin position="529"/>
        <end position="541"/>
    </location>
</feature>
<name>A0A8I2YEW6_9AGAM</name>
<feature type="compositionally biased region" description="Basic and acidic residues" evidence="1">
    <location>
        <begin position="114"/>
        <end position="123"/>
    </location>
</feature>
<feature type="compositionally biased region" description="Polar residues" evidence="1">
    <location>
        <begin position="1103"/>
        <end position="1116"/>
    </location>
</feature>
<feature type="region of interest" description="Disordered" evidence="1">
    <location>
        <begin position="803"/>
        <end position="887"/>
    </location>
</feature>
<feature type="compositionally biased region" description="Acidic residues" evidence="1">
    <location>
        <begin position="765"/>
        <end position="783"/>
    </location>
</feature>
<feature type="compositionally biased region" description="Polar residues" evidence="1">
    <location>
        <begin position="1512"/>
        <end position="1526"/>
    </location>
</feature>
<feature type="compositionally biased region" description="Basic and acidic residues" evidence="1">
    <location>
        <begin position="668"/>
        <end position="679"/>
    </location>
</feature>
<feature type="region of interest" description="Disordered" evidence="1">
    <location>
        <begin position="368"/>
        <end position="616"/>
    </location>
</feature>
<dbReference type="PANTHER" id="PTHR47219:SF9">
    <property type="entry name" value="GTPASE ACTIVATING PROTEIN AND CENTROSOME-ASSOCIATED, ISOFORM B"/>
    <property type="match status" value="1"/>
</dbReference>
<dbReference type="InterPro" id="IPR035969">
    <property type="entry name" value="Rab-GAP_TBC_sf"/>
</dbReference>
<feature type="region of interest" description="Disordered" evidence="1">
    <location>
        <begin position="1637"/>
        <end position="1695"/>
    </location>
</feature>
<feature type="compositionally biased region" description="Low complexity" evidence="1">
    <location>
        <begin position="1549"/>
        <end position="1562"/>
    </location>
</feature>
<feature type="region of interest" description="Disordered" evidence="1">
    <location>
        <begin position="1485"/>
        <end position="1582"/>
    </location>
</feature>
<sequence length="2009" mass="212219">MDAHELARWTRFAAKGGIGKCTAIVDCIAQEMGEDLMFLKASLDDAITVLMQLPEPGIYLGHCEGVVGRFSGHDVRFHGKLKKPVMAKRSSVGPGVDSRMSISVVQGNGSRTDLSGERSRHASESPSNSRPGSRAKQTPSPTHSKSHGPMQSYSTSSEDQSPAAWPDSRSTTMVGTSHTATVKDSRASSMISGHAKSPQMATSISGASVFSVGSASIYSEASTATTVFSASERARSRNGSLYSISSGDEAAEYGNVDQANGASVPLSMSDTTLSIAPSTLNAMLSTSLSTSSSISASTSTSFASSSTYGPETVNGSFGSVGSISELEARQFDLSKFGMHETGFVLVPPPLGIGDDRKGLASPVAPLRLAKSPRLTPSPGLPPSSPLPAPPTPSGETPRSTSASPALPSALSPGPLSPKSPGFPGSLSPGLPGSLTPGLRSPGLPGSLSPGFRSPAFPQHGSNAQSQYTFSSGLSSHSSSPYGSPPPSSLPSPYMGTNTNCNNAPTPPIVRTPPTSSSPFGVGQPISAPLSPPPTSPLPPLPSTSLPSPTFPVASLPKAGTGPSMGTAATAAASGRMSPLVALSSSLPSSMSGTVHVDDRHGRRDGDTIGDERVEEIWDEVEEGDTTRLSTFDAFRRHLEDPEDGDEIAYGLSDDEGERTLGLDESETKDEKETRASGSEKEEEEEAHSDGEVGIGLSLMGALGGEDDEDDATPAEKRGHVGGGANGNASRVSGENRGTTPMAWTRYTPTSPISVHGFNGDPRNGEEEDEGGNEEEDEDDGAYWDDIYDNYRYSRYSLASKRFSVASKASGASKASSKARANAPPMPVPPDQRGVDAPRPSIGSDGTNGYPRPSLESSSSSMSSSMPFTRPSLRRSASDESTHDLPLTAQFPAVPVHVPVRTESRLKIVHDGYMQGGDDHGEREQRVLHGSTEDDHTGVIGLNIEVIGVAEEDDAQGQEVHVARPLTSLNHMALSPLLHTTFGSPHSSRFTDLEDGSDQDHGRRYSNKSGQSTMSSVEGPPKSPIDGGGMASTLRAKVEAERTLSSDTAPFLVVPALALANPSSSDHTAVRTIVVDDDEGHVTGINISINNPVLAMEAAPPLLPSSQTPNVAQTTVATDPREASFSADRPDDAEKSPFLRPRPQPSHSPHPFARTSMFLPHPNAPKVAHQSQGPMYGRTIPQPYIFPVLSEPGAGNTTHQPTPPGTTFYSTHILHQLRSLSIAACQGPARRPPMTLFARCQPELNASMVPVPILFSLDPLPPLPTPPGRAQTQMGGGKGMPYAASATPTRAATVSVPVRRGGGGEGVSLNEGGLGVGDASLRRLPTRLVTTVGGPRRIDPGPSSPSLPIPREGFVPQVGAARPRSRSFSAFGARVPTAMPQERSREEPMMRRQDIVNGAVAPPRNAFLPPALMARHAPSPLVLQNNNKDYGQNSALTSPVVQSPALSMQYKMPPSPFTQEPLARSPQFIDTMQVANANGVLASPIVSSPLANSPDRDKDGSPMPGPSGVTGRMSVSSSDPHSATTPSPLMPGRQGSSDVPPRGSSVEGVPRQSSDSSDSRSLASPPPIPEAASQSARSSPLAQEVTLRTKLSLPALRIKANVRPKVDDAVSVMSLAVSGENETVQVLDMDFELVKPSLPPVTGRASQDSTLTSREVDSAKPDASPILGDGASMYSSAPRSPLAPTHVAASTESAESIDAHRQRELKWMAVFPTVPPSQARKNKKVRKLLQDGVPSSVRYLVWCHLTDSKARALPGVYAKLGKRPRVPVFAEIEKDAERSFPEQPQLHTAQGPLVSLLQAYLSMVPDIQYNSGLTFIAGHLLLLAPEEDAFWIFASMMDAHLRTYFATNTVQIEIDASLFSKALEAIDPVLTKKLYVQLSIAPASITRPWFSTLFVGSLSVDLLHRVWDLFLYDGVSYLFRVALVVVNCVRHLLLQAQTEEAALAHLAHPPPACLPSATELLVLAANVKLKDDDIRKQRIKMEQQLKRTTQVRPPNGMSNVHAAAISLPRT</sequence>
<dbReference type="Gene3D" id="1.10.472.80">
    <property type="entry name" value="Ypt/Rab-GAP domain of gyp1p, domain 3"/>
    <property type="match status" value="1"/>
</dbReference>
<gene>
    <name evidence="3" type="ORF">JVT61DRAFT_11205</name>
</gene>
<feature type="compositionally biased region" description="Low complexity" evidence="1">
    <location>
        <begin position="856"/>
        <end position="865"/>
    </location>
</feature>
<evidence type="ECO:0000313" key="3">
    <source>
        <dbReference type="EMBL" id="KAG6370586.1"/>
    </source>
</evidence>
<feature type="compositionally biased region" description="Low complexity" evidence="1">
    <location>
        <begin position="490"/>
        <end position="503"/>
    </location>
</feature>
<feature type="compositionally biased region" description="Low complexity" evidence="1">
    <location>
        <begin position="803"/>
        <end position="822"/>
    </location>
</feature>
<keyword evidence="4" id="KW-1185">Reference proteome</keyword>
<feature type="compositionally biased region" description="Acidic residues" evidence="1">
    <location>
        <begin position="640"/>
        <end position="656"/>
    </location>
</feature>
<feature type="compositionally biased region" description="Low complexity" evidence="1">
    <location>
        <begin position="470"/>
        <end position="481"/>
    </location>
</feature>
<evidence type="ECO:0000313" key="4">
    <source>
        <dbReference type="Proteomes" id="UP000683000"/>
    </source>
</evidence>
<feature type="region of interest" description="Disordered" evidence="1">
    <location>
        <begin position="1099"/>
        <end position="1171"/>
    </location>
</feature>
<reference evidence="3" key="1">
    <citation type="submission" date="2021-03" db="EMBL/GenBank/DDBJ databases">
        <title>Evolutionary innovations through gain and loss of genes in the ectomycorrhizal Boletales.</title>
        <authorList>
            <person name="Wu G."/>
            <person name="Miyauchi S."/>
            <person name="Morin E."/>
            <person name="Yang Z.-L."/>
            <person name="Xu J."/>
            <person name="Martin F.M."/>
        </authorList>
    </citation>
    <scope>NUCLEOTIDE SEQUENCE</scope>
    <source>
        <strain evidence="3">BR01</strain>
    </source>
</reference>
<feature type="compositionally biased region" description="Polar residues" evidence="1">
    <location>
        <begin position="1643"/>
        <end position="1652"/>
    </location>
</feature>
<feature type="compositionally biased region" description="Low complexity" evidence="1">
    <location>
        <begin position="393"/>
        <end position="454"/>
    </location>
</feature>
<feature type="domain" description="Rab-GAP TBC" evidence="2">
    <location>
        <begin position="1731"/>
        <end position="1913"/>
    </location>
</feature>
<dbReference type="OrthoDB" id="159449at2759"/>
<feature type="compositionally biased region" description="Polar residues" evidence="1">
    <location>
        <begin position="100"/>
        <end position="113"/>
    </location>
</feature>
<dbReference type="PANTHER" id="PTHR47219">
    <property type="entry name" value="RAB GTPASE-ACTIVATING PROTEIN 1-LIKE"/>
    <property type="match status" value="1"/>
</dbReference>
<dbReference type="PROSITE" id="PS50086">
    <property type="entry name" value="TBC_RABGAP"/>
    <property type="match status" value="1"/>
</dbReference>
<feature type="region of interest" description="Disordered" evidence="1">
    <location>
        <begin position="1266"/>
        <end position="1287"/>
    </location>
</feature>
<evidence type="ECO:0000256" key="1">
    <source>
        <dbReference type="SAM" id="MobiDB-lite"/>
    </source>
</evidence>
<evidence type="ECO:0000259" key="2">
    <source>
        <dbReference type="PROSITE" id="PS50086"/>
    </source>
</evidence>
<feature type="region of interest" description="Disordered" evidence="1">
    <location>
        <begin position="984"/>
        <end position="1029"/>
    </location>
</feature>
<dbReference type="Pfam" id="PF00566">
    <property type="entry name" value="RabGAP-TBC"/>
    <property type="match status" value="1"/>
</dbReference>
<dbReference type="Gene3D" id="1.10.8.270">
    <property type="entry name" value="putative rabgap domain of human tbc1 domain family member 14 like domains"/>
    <property type="match status" value="1"/>
</dbReference>
<feature type="compositionally biased region" description="Pro residues" evidence="1">
    <location>
        <begin position="378"/>
        <end position="392"/>
    </location>
</feature>
<protein>
    <recommendedName>
        <fullName evidence="2">Rab-GAP TBC domain-containing protein</fullName>
    </recommendedName>
</protein>